<dbReference type="InterPro" id="IPR001647">
    <property type="entry name" value="HTH_TetR"/>
</dbReference>
<protein>
    <recommendedName>
        <fullName evidence="3">HTH tetR-type domain-containing protein</fullName>
    </recommendedName>
</protein>
<dbReference type="InterPro" id="IPR050109">
    <property type="entry name" value="HTH-type_TetR-like_transc_reg"/>
</dbReference>
<evidence type="ECO:0000256" key="1">
    <source>
        <dbReference type="ARBA" id="ARBA00023125"/>
    </source>
</evidence>
<dbReference type="InterPro" id="IPR009057">
    <property type="entry name" value="Homeodomain-like_sf"/>
</dbReference>
<name>A0A221T0L4_9DEIO</name>
<dbReference type="SUPFAM" id="SSF46689">
    <property type="entry name" value="Homeodomain-like"/>
    <property type="match status" value="1"/>
</dbReference>
<dbReference type="AlphaFoldDB" id="A0A221T0L4"/>
<dbReference type="PROSITE" id="PS50977">
    <property type="entry name" value="HTH_TETR_2"/>
    <property type="match status" value="1"/>
</dbReference>
<keyword evidence="4" id="KW-0614">Plasmid</keyword>
<evidence type="ECO:0000259" key="3">
    <source>
        <dbReference type="PROSITE" id="PS50977"/>
    </source>
</evidence>
<reference evidence="4 5" key="1">
    <citation type="submission" date="2017-05" db="EMBL/GenBank/DDBJ databases">
        <title>The complete genome sequence of Deinococcus ficus isolated from the rhizosphere of the Ficus religiosa L. in Taiwan.</title>
        <authorList>
            <person name="Wu K.-M."/>
            <person name="Liao T.-L."/>
            <person name="Liu Y.-M."/>
            <person name="Young C.-C."/>
            <person name="Tsai S.-F."/>
        </authorList>
    </citation>
    <scope>NUCLEOTIDE SEQUENCE [LARGE SCALE GENOMIC DNA]</scope>
    <source>
        <strain evidence="4 5">CC-FR2-10</strain>
        <plasmid evidence="5">pdfi1</plasmid>
    </source>
</reference>
<evidence type="ECO:0000313" key="5">
    <source>
        <dbReference type="Proteomes" id="UP000259030"/>
    </source>
</evidence>
<dbReference type="Gene3D" id="1.10.357.10">
    <property type="entry name" value="Tetracycline Repressor, domain 2"/>
    <property type="match status" value="1"/>
</dbReference>
<keyword evidence="5" id="KW-1185">Reference proteome</keyword>
<feature type="DNA-binding region" description="H-T-H motif" evidence="2">
    <location>
        <begin position="28"/>
        <end position="47"/>
    </location>
</feature>
<dbReference type="GO" id="GO:0003700">
    <property type="term" value="F:DNA-binding transcription factor activity"/>
    <property type="evidence" value="ECO:0007669"/>
    <property type="project" value="TreeGrafter"/>
</dbReference>
<dbReference type="Pfam" id="PF00440">
    <property type="entry name" value="TetR_N"/>
    <property type="match status" value="1"/>
</dbReference>
<dbReference type="PANTHER" id="PTHR30055">
    <property type="entry name" value="HTH-TYPE TRANSCRIPTIONAL REGULATOR RUTR"/>
    <property type="match status" value="1"/>
</dbReference>
<dbReference type="PANTHER" id="PTHR30055:SF226">
    <property type="entry name" value="HTH-TYPE TRANSCRIPTIONAL REGULATOR PKSA"/>
    <property type="match status" value="1"/>
</dbReference>
<dbReference type="SUPFAM" id="SSF48498">
    <property type="entry name" value="Tetracyclin repressor-like, C-terminal domain"/>
    <property type="match status" value="1"/>
</dbReference>
<sequence>MKGNPDTLRKILTHTYDLIAEEGIDRTALSALAQRVGIAKPTLYYYFPTKDDLIAALFEEVRVIASYDSSFKRRPAPDEPFEAQLIRDGVQSLEALAQNPSFSRVLHEYFALGLREGRYHDGLQQITLSYPQGFETLLSQAVESGHLRAPRTSIPLTATLLALTFDGLSNQLILGLDVPFADLWATQVHLLLGDPA</sequence>
<organism evidence="4 5">
    <name type="scientific">Deinococcus ficus</name>
    <dbReference type="NCBI Taxonomy" id="317577"/>
    <lineage>
        <taxon>Bacteria</taxon>
        <taxon>Thermotogati</taxon>
        <taxon>Deinococcota</taxon>
        <taxon>Deinococci</taxon>
        <taxon>Deinococcales</taxon>
        <taxon>Deinococcaceae</taxon>
        <taxon>Deinococcus</taxon>
    </lineage>
</organism>
<gene>
    <name evidence="4" type="ORF">DFI_14715</name>
</gene>
<evidence type="ECO:0000313" key="4">
    <source>
        <dbReference type="EMBL" id="ASN82434.1"/>
    </source>
</evidence>
<dbReference type="EMBL" id="CP021082">
    <property type="protein sequence ID" value="ASN82434.1"/>
    <property type="molecule type" value="Genomic_DNA"/>
</dbReference>
<proteinExistence type="predicted"/>
<dbReference type="PRINTS" id="PR00455">
    <property type="entry name" value="HTHTETR"/>
</dbReference>
<geneLocation type="plasmid" evidence="5">
    <name>pdfi1</name>
</geneLocation>
<dbReference type="KEGG" id="dfc:DFI_14715"/>
<dbReference type="Proteomes" id="UP000259030">
    <property type="component" value="Plasmid pDFI1"/>
</dbReference>
<accession>A0A221T0L4</accession>
<dbReference type="InterPro" id="IPR036271">
    <property type="entry name" value="Tet_transcr_reg_TetR-rel_C_sf"/>
</dbReference>
<keyword evidence="1 2" id="KW-0238">DNA-binding</keyword>
<evidence type="ECO:0000256" key="2">
    <source>
        <dbReference type="PROSITE-ProRule" id="PRU00335"/>
    </source>
</evidence>
<dbReference type="RefSeq" id="WP_027463994.1">
    <property type="nucleotide sequence ID" value="NZ_CP021082.1"/>
</dbReference>
<feature type="domain" description="HTH tetR-type" evidence="3">
    <location>
        <begin position="5"/>
        <end position="65"/>
    </location>
</feature>
<dbReference type="GO" id="GO:0000976">
    <property type="term" value="F:transcription cis-regulatory region binding"/>
    <property type="evidence" value="ECO:0007669"/>
    <property type="project" value="TreeGrafter"/>
</dbReference>